<dbReference type="RefSeq" id="WP_259311033.1">
    <property type="nucleotide sequence ID" value="NZ_CP087164.1"/>
</dbReference>
<evidence type="ECO:0008006" key="4">
    <source>
        <dbReference type="Google" id="ProtNLM"/>
    </source>
</evidence>
<gene>
    <name evidence="2" type="ORF">DSM104329_03381</name>
</gene>
<name>A0A9E6XYP6_9ACTN</name>
<dbReference type="EMBL" id="CP087164">
    <property type="protein sequence ID" value="UGS36969.1"/>
    <property type="molecule type" value="Genomic_DNA"/>
</dbReference>
<keyword evidence="3" id="KW-1185">Reference proteome</keyword>
<organism evidence="2 3">
    <name type="scientific">Capillimicrobium parvum</name>
    <dbReference type="NCBI Taxonomy" id="2884022"/>
    <lineage>
        <taxon>Bacteria</taxon>
        <taxon>Bacillati</taxon>
        <taxon>Actinomycetota</taxon>
        <taxon>Thermoleophilia</taxon>
        <taxon>Solirubrobacterales</taxon>
        <taxon>Capillimicrobiaceae</taxon>
        <taxon>Capillimicrobium</taxon>
    </lineage>
</organism>
<feature type="chain" id="PRO_5038870165" description="DUF3224 domain-containing protein" evidence="1">
    <location>
        <begin position="20"/>
        <end position="145"/>
    </location>
</feature>
<evidence type="ECO:0000313" key="3">
    <source>
        <dbReference type="Proteomes" id="UP001162834"/>
    </source>
</evidence>
<dbReference type="AlphaFoldDB" id="A0A9E6XYP6"/>
<dbReference type="Proteomes" id="UP001162834">
    <property type="component" value="Chromosome"/>
</dbReference>
<evidence type="ECO:0000256" key="1">
    <source>
        <dbReference type="SAM" id="SignalP"/>
    </source>
</evidence>
<protein>
    <recommendedName>
        <fullName evidence="4">DUF3224 domain-containing protein</fullName>
    </recommendedName>
</protein>
<sequence>MLKLRIAAALALASLPASAAVAQAATPRPGTFTAPEGKVQRGYDLTFKVDKGGKRISGLVAHVLETCAGESTSSTTTVGPGLTWSVKGGRFSGRLKETQDGVTLYTTLEGRFTSPTTATGVIRQESIVAGSTCDTYELKFTARRG</sequence>
<feature type="signal peptide" evidence="1">
    <location>
        <begin position="1"/>
        <end position="19"/>
    </location>
</feature>
<keyword evidence="1" id="KW-0732">Signal</keyword>
<dbReference type="KEGG" id="sbae:DSM104329_03381"/>
<accession>A0A9E6XYP6</accession>
<proteinExistence type="predicted"/>
<evidence type="ECO:0000313" key="2">
    <source>
        <dbReference type="EMBL" id="UGS36969.1"/>
    </source>
</evidence>
<reference evidence="2" key="1">
    <citation type="journal article" date="2022" name="Int. J. Syst. Evol. Microbiol.">
        <title>Pseudomonas aegrilactucae sp. nov. and Pseudomonas morbosilactucae sp. nov., pathogens causing bacterial rot of lettuce in Japan.</title>
        <authorList>
            <person name="Sawada H."/>
            <person name="Fujikawa T."/>
            <person name="Satou M."/>
        </authorList>
    </citation>
    <scope>NUCLEOTIDE SEQUENCE</scope>
    <source>
        <strain evidence="2">0166_1</strain>
    </source>
</reference>